<proteinExistence type="predicted"/>
<comment type="caution">
    <text evidence="1">The sequence shown here is derived from an EMBL/GenBank/DDBJ whole genome shotgun (WGS) entry which is preliminary data.</text>
</comment>
<sequence>MLIIEEVPKKINVKAAVKTSAKAVEVPHDKVVDAAKKKVAAMTLFKEPRPTTKIIKYDDQMPKRERKRAAQVLKDDVVLSGKRM</sequence>
<protein>
    <submittedName>
        <fullName evidence="1">Uncharacterized protein</fullName>
    </submittedName>
</protein>
<reference evidence="1" key="1">
    <citation type="journal article" date="2019" name="Sci. Rep.">
        <title>Draft genome of Tanacetum cinerariifolium, the natural source of mosquito coil.</title>
        <authorList>
            <person name="Yamashiro T."/>
            <person name="Shiraishi A."/>
            <person name="Satake H."/>
            <person name="Nakayama K."/>
        </authorList>
    </citation>
    <scope>NUCLEOTIDE SEQUENCE</scope>
</reference>
<feature type="non-terminal residue" evidence="1">
    <location>
        <position position="84"/>
    </location>
</feature>
<accession>A0A699K673</accession>
<name>A0A699K673_TANCI</name>
<gene>
    <name evidence="1" type="ORF">Tci_643179</name>
</gene>
<organism evidence="1">
    <name type="scientific">Tanacetum cinerariifolium</name>
    <name type="common">Dalmatian daisy</name>
    <name type="synonym">Chrysanthemum cinerariifolium</name>
    <dbReference type="NCBI Taxonomy" id="118510"/>
    <lineage>
        <taxon>Eukaryota</taxon>
        <taxon>Viridiplantae</taxon>
        <taxon>Streptophyta</taxon>
        <taxon>Embryophyta</taxon>
        <taxon>Tracheophyta</taxon>
        <taxon>Spermatophyta</taxon>
        <taxon>Magnoliopsida</taxon>
        <taxon>eudicotyledons</taxon>
        <taxon>Gunneridae</taxon>
        <taxon>Pentapetalae</taxon>
        <taxon>asterids</taxon>
        <taxon>campanulids</taxon>
        <taxon>Asterales</taxon>
        <taxon>Asteraceae</taxon>
        <taxon>Asteroideae</taxon>
        <taxon>Anthemideae</taxon>
        <taxon>Anthemidinae</taxon>
        <taxon>Tanacetum</taxon>
    </lineage>
</organism>
<dbReference type="AlphaFoldDB" id="A0A699K673"/>
<evidence type="ECO:0000313" key="1">
    <source>
        <dbReference type="EMBL" id="GFA71207.1"/>
    </source>
</evidence>
<dbReference type="EMBL" id="BKCJ010473564">
    <property type="protein sequence ID" value="GFA71207.1"/>
    <property type="molecule type" value="Genomic_DNA"/>
</dbReference>